<evidence type="ECO:0000313" key="2">
    <source>
        <dbReference type="EMBL" id="ERG92277.1"/>
    </source>
</evidence>
<name>U1PF83_9EURY</name>
<protein>
    <submittedName>
        <fullName evidence="2">Putative membrane-bound metal-dependent hydrolase (DUF457)</fullName>
    </submittedName>
</protein>
<sequence length="169" mass="17656">MYRKGHYGASLLAYAPIGCVALIGGFDVAAVLGGVLTLLIAPLPDYDTQIDTLTHRGVTHTVKFAVLTGCIVAFVTTSAVVIADASPLLTLIAVPFGFVIGLTSILSHIAADALTPMGVKPFGEDGAHYSFELVYAKSTIANYFLLFIGVIASFIAIVIGETIRNIIVG</sequence>
<feature type="transmembrane region" description="Helical" evidence="1">
    <location>
        <begin position="61"/>
        <end position="81"/>
    </location>
</feature>
<gene>
    <name evidence="2" type="ORF">J07HQW1_02312</name>
</gene>
<dbReference type="GO" id="GO:0016787">
    <property type="term" value="F:hydrolase activity"/>
    <property type="evidence" value="ECO:0007669"/>
    <property type="project" value="UniProtKB-KW"/>
</dbReference>
<dbReference type="EMBL" id="KE356560">
    <property type="protein sequence ID" value="ERG92277.1"/>
    <property type="molecule type" value="Genomic_DNA"/>
</dbReference>
<organism evidence="2 3">
    <name type="scientific">Haloquadratum walsbyi J07HQW1</name>
    <dbReference type="NCBI Taxonomy" id="1238424"/>
    <lineage>
        <taxon>Archaea</taxon>
        <taxon>Methanobacteriati</taxon>
        <taxon>Methanobacteriota</taxon>
        <taxon>Stenosarchaea group</taxon>
        <taxon>Halobacteria</taxon>
        <taxon>Halobacteriales</taxon>
        <taxon>Haloferacaceae</taxon>
        <taxon>Haloquadratum</taxon>
    </lineage>
</organism>
<dbReference type="AlphaFoldDB" id="U1PF83"/>
<keyword evidence="1" id="KW-0472">Membrane</keyword>
<feature type="transmembrane region" description="Helical" evidence="1">
    <location>
        <begin position="12"/>
        <end position="41"/>
    </location>
</feature>
<proteinExistence type="predicted"/>
<keyword evidence="1" id="KW-1133">Transmembrane helix</keyword>
<evidence type="ECO:0000256" key="1">
    <source>
        <dbReference type="SAM" id="Phobius"/>
    </source>
</evidence>
<reference evidence="2 3" key="1">
    <citation type="journal article" date="2013" name="PLoS ONE">
        <title>Assembly-driven community genomics of a hypersaline microbial ecosystem.</title>
        <authorList>
            <person name="Podell S."/>
            <person name="Ugalde J.A."/>
            <person name="Narasingarao P."/>
            <person name="Banfield J.F."/>
            <person name="Heidelberg K.B."/>
            <person name="Allen E.E."/>
        </authorList>
    </citation>
    <scope>NUCLEOTIDE SEQUENCE [LARGE SCALE GENOMIC DNA]</scope>
    <source>
        <strain evidence="3">J07HQW1</strain>
    </source>
</reference>
<accession>U1PF83</accession>
<feature type="transmembrane region" description="Helical" evidence="1">
    <location>
        <begin position="140"/>
        <end position="159"/>
    </location>
</feature>
<evidence type="ECO:0000313" key="3">
    <source>
        <dbReference type="Proteomes" id="UP000030649"/>
    </source>
</evidence>
<dbReference type="Pfam" id="PF04307">
    <property type="entry name" value="YdjM"/>
    <property type="match status" value="1"/>
</dbReference>
<feature type="transmembrane region" description="Helical" evidence="1">
    <location>
        <begin position="88"/>
        <end position="111"/>
    </location>
</feature>
<keyword evidence="1" id="KW-0812">Transmembrane</keyword>
<dbReference type="InterPro" id="IPR007404">
    <property type="entry name" value="YdjM-like"/>
</dbReference>
<dbReference type="Proteomes" id="UP000030649">
    <property type="component" value="Unassembled WGS sequence"/>
</dbReference>
<dbReference type="HOGENOM" id="CLU_133604_0_0_2"/>
<keyword evidence="2" id="KW-0378">Hydrolase</keyword>